<dbReference type="Pfam" id="PF00004">
    <property type="entry name" value="AAA"/>
    <property type="match status" value="1"/>
</dbReference>
<reference evidence="2" key="1">
    <citation type="journal article" date="2021" name="IMA Fungus">
        <title>Genomic characterization of three marine fungi, including Emericellopsis atlantica sp. nov. with signatures of a generalist lifestyle and marine biomass degradation.</title>
        <authorList>
            <person name="Hagestad O.C."/>
            <person name="Hou L."/>
            <person name="Andersen J.H."/>
            <person name="Hansen E.H."/>
            <person name="Altermark B."/>
            <person name="Li C."/>
            <person name="Kuhnert E."/>
            <person name="Cox R.J."/>
            <person name="Crous P.W."/>
            <person name="Spatafora J.W."/>
            <person name="Lail K."/>
            <person name="Amirebrahimi M."/>
            <person name="Lipzen A."/>
            <person name="Pangilinan J."/>
            <person name="Andreopoulos W."/>
            <person name="Hayes R.D."/>
            <person name="Ng V."/>
            <person name="Grigoriev I.V."/>
            <person name="Jackson S.A."/>
            <person name="Sutton T.D.S."/>
            <person name="Dobson A.D.W."/>
            <person name="Rama T."/>
        </authorList>
    </citation>
    <scope>NUCLEOTIDE SEQUENCE</scope>
    <source>
        <strain evidence="2">TRa018bII</strain>
    </source>
</reference>
<dbReference type="GO" id="GO:0016887">
    <property type="term" value="F:ATP hydrolysis activity"/>
    <property type="evidence" value="ECO:0007669"/>
    <property type="project" value="InterPro"/>
</dbReference>
<dbReference type="AlphaFoldDB" id="A0A9P7YBI5"/>
<evidence type="ECO:0000313" key="3">
    <source>
        <dbReference type="Proteomes" id="UP000824998"/>
    </source>
</evidence>
<comment type="caution">
    <text evidence="2">The sequence shown here is derived from an EMBL/GenBank/DDBJ whole genome shotgun (WGS) entry which is preliminary data.</text>
</comment>
<proteinExistence type="predicted"/>
<dbReference type="EMBL" id="MU251639">
    <property type="protein sequence ID" value="KAG9230858.1"/>
    <property type="molecule type" value="Genomic_DNA"/>
</dbReference>
<feature type="domain" description="AAA+ ATPase" evidence="1">
    <location>
        <begin position="504"/>
        <end position="631"/>
    </location>
</feature>
<sequence length="738" mass="84023">MDLQIAALEEKLAKLQHDHDVLSQKMATIDNASVNSDEKEVMMPVSRALILHNVPDEKSERRETLPDGTLLRPKVLENKNLYAFSLRKYFQLPFPADDEIDILGPELCELLRKNLSHYPGHTLMGENVMYEAPFEGITLNWDKLQKAADSSQDQAASDLKLLMKTIRENSSDRRLQQYFKNRSQNLEQKRITFENLWTIFPPGEKVFGRPFQKQNQVFIVQDSVRTWPIEESTRGKSKPWIVKCWTYDWNGEFFIRTLVTLKIDRFDGAKPINSLSFFPLRYHENPEQIEDELEARGRKFRSLCIAKKGDQMFHYKGPAIFSKKGLGQAEIMDYDSDHPLGEHQARKSRPKSVTSTVMVDFTSYNRYGPAVAMLGALAPLAEDPDCNCAECRTNVELIDVSRSKYDRATGEDNWDREQFILCSPRVLGYVLRDKQWAQLQVTIVSKESNANQDAYFEKLQLKGADAGKETKNLLMHLVQNNGGVRGPEDSEASHLDDIVVNKGKGLVILLYGPPGVGKTSTAETVAIAAKKPLFPVGVADVGTKAKYVESNLEKIFDLATTWEAILLIDEADVFLESRSKGAGNNTERNALVSVFLRVLEYYQGILFLTTNQIAQFDVAVQSRIHIALKYEALNEAQTTAIFMQFIRQLDAKKKVQSISKIETWMKSELIRRKTSFDGRQIRNIVSCAMSLAAAREGAEGKLTKYDLLKVVDIVREFKTEFQLQFDRYIRSQEGNEKL</sequence>
<dbReference type="CDD" id="cd19481">
    <property type="entry name" value="RecA-like_protease"/>
    <property type="match status" value="1"/>
</dbReference>
<dbReference type="Pfam" id="PF23232">
    <property type="entry name" value="AAA_lid_13"/>
    <property type="match status" value="1"/>
</dbReference>
<dbReference type="Gene3D" id="3.40.50.300">
    <property type="entry name" value="P-loop containing nucleotide triphosphate hydrolases"/>
    <property type="match status" value="1"/>
</dbReference>
<dbReference type="Pfam" id="PF22942">
    <property type="entry name" value="DUF7025"/>
    <property type="match status" value="1"/>
</dbReference>
<protein>
    <submittedName>
        <fullName evidence="2">AAA family ATPase</fullName>
    </submittedName>
</protein>
<dbReference type="PANTHER" id="PTHR46411">
    <property type="entry name" value="FAMILY ATPASE, PUTATIVE-RELATED"/>
    <property type="match status" value="1"/>
</dbReference>
<dbReference type="InterPro" id="IPR003593">
    <property type="entry name" value="AAA+_ATPase"/>
</dbReference>
<name>A0A9P7YBI5_9HELO</name>
<gene>
    <name evidence="2" type="ORF">BJ875DRAFT_518687</name>
</gene>
<dbReference type="OrthoDB" id="10042665at2759"/>
<evidence type="ECO:0000259" key="1">
    <source>
        <dbReference type="SMART" id="SM00382"/>
    </source>
</evidence>
<accession>A0A9P7YBI5</accession>
<keyword evidence="3" id="KW-1185">Reference proteome</keyword>
<dbReference type="PANTHER" id="PTHR46411:SF3">
    <property type="entry name" value="AAA+ ATPASE DOMAIN-CONTAINING PROTEIN"/>
    <property type="match status" value="1"/>
</dbReference>
<dbReference type="InterPro" id="IPR056599">
    <property type="entry name" value="AAA_lid_fung"/>
</dbReference>
<dbReference type="InterPro" id="IPR003959">
    <property type="entry name" value="ATPase_AAA_core"/>
</dbReference>
<dbReference type="SUPFAM" id="SSF52540">
    <property type="entry name" value="P-loop containing nucleoside triphosphate hydrolases"/>
    <property type="match status" value="1"/>
</dbReference>
<dbReference type="SMART" id="SM00382">
    <property type="entry name" value="AAA"/>
    <property type="match status" value="1"/>
</dbReference>
<dbReference type="GO" id="GO:0005524">
    <property type="term" value="F:ATP binding"/>
    <property type="evidence" value="ECO:0007669"/>
    <property type="project" value="InterPro"/>
</dbReference>
<dbReference type="Proteomes" id="UP000824998">
    <property type="component" value="Unassembled WGS sequence"/>
</dbReference>
<organism evidence="2 3">
    <name type="scientific">Amylocarpus encephaloides</name>
    <dbReference type="NCBI Taxonomy" id="45428"/>
    <lineage>
        <taxon>Eukaryota</taxon>
        <taxon>Fungi</taxon>
        <taxon>Dikarya</taxon>
        <taxon>Ascomycota</taxon>
        <taxon>Pezizomycotina</taxon>
        <taxon>Leotiomycetes</taxon>
        <taxon>Helotiales</taxon>
        <taxon>Helotiales incertae sedis</taxon>
        <taxon>Amylocarpus</taxon>
    </lineage>
</organism>
<dbReference type="InterPro" id="IPR054289">
    <property type="entry name" value="DUF7025"/>
</dbReference>
<evidence type="ECO:0000313" key="2">
    <source>
        <dbReference type="EMBL" id="KAG9230858.1"/>
    </source>
</evidence>
<dbReference type="InterPro" id="IPR027417">
    <property type="entry name" value="P-loop_NTPase"/>
</dbReference>